<evidence type="ECO:0000256" key="5">
    <source>
        <dbReference type="RuleBase" id="RU363014"/>
    </source>
</evidence>
<dbReference type="Proteomes" id="UP000054549">
    <property type="component" value="Unassembled WGS sequence"/>
</dbReference>
<evidence type="ECO:0000313" key="7">
    <source>
        <dbReference type="EMBL" id="KIL71646.1"/>
    </source>
</evidence>
<dbReference type="HOGENOM" id="CLU_090028_0_1_1"/>
<dbReference type="SUPFAM" id="SSF54534">
    <property type="entry name" value="FKBP-like"/>
    <property type="match status" value="1"/>
</dbReference>
<protein>
    <recommendedName>
        <fullName evidence="5">Peptidyl-prolyl cis-trans isomerase</fullName>
        <ecNumber evidence="5">5.2.1.8</ecNumber>
    </recommendedName>
</protein>
<organism evidence="7 8">
    <name type="scientific">Amanita muscaria (strain Koide BX008)</name>
    <dbReference type="NCBI Taxonomy" id="946122"/>
    <lineage>
        <taxon>Eukaryota</taxon>
        <taxon>Fungi</taxon>
        <taxon>Dikarya</taxon>
        <taxon>Basidiomycota</taxon>
        <taxon>Agaricomycotina</taxon>
        <taxon>Agaricomycetes</taxon>
        <taxon>Agaricomycetidae</taxon>
        <taxon>Agaricales</taxon>
        <taxon>Pluteineae</taxon>
        <taxon>Amanitaceae</taxon>
        <taxon>Amanita</taxon>
    </lineage>
</organism>
<name>A0A0C2XPV0_AMAMK</name>
<dbReference type="InParanoid" id="A0A0C2XPV0"/>
<dbReference type="GO" id="GO:0003755">
    <property type="term" value="F:peptidyl-prolyl cis-trans isomerase activity"/>
    <property type="evidence" value="ECO:0007669"/>
    <property type="project" value="UniProtKB-UniRule"/>
</dbReference>
<dbReference type="Gene3D" id="3.10.50.40">
    <property type="match status" value="1"/>
</dbReference>
<evidence type="ECO:0000256" key="2">
    <source>
        <dbReference type="ARBA" id="ARBA00023110"/>
    </source>
</evidence>
<accession>A0A0C2XPV0</accession>
<dbReference type="InterPro" id="IPR000297">
    <property type="entry name" value="PPIase_PpiC"/>
</dbReference>
<dbReference type="GO" id="GO:0060261">
    <property type="term" value="P:positive regulation of transcription initiation by RNA polymerase II"/>
    <property type="evidence" value="ECO:0007669"/>
    <property type="project" value="UniProtKB-ARBA"/>
</dbReference>
<keyword evidence="8" id="KW-1185">Reference proteome</keyword>
<dbReference type="CDD" id="cd00201">
    <property type="entry name" value="WW"/>
    <property type="match status" value="1"/>
</dbReference>
<gene>
    <name evidence="7" type="ORF">M378DRAFT_183024</name>
</gene>
<dbReference type="FunCoup" id="A0A0C2XPV0">
    <property type="interactions" value="633"/>
</dbReference>
<evidence type="ECO:0000313" key="8">
    <source>
        <dbReference type="Proteomes" id="UP000054549"/>
    </source>
</evidence>
<dbReference type="FunFam" id="3.10.50.40:FF:000026">
    <property type="entry name" value="Peptidyl-prolyl cis-trans isomerase"/>
    <property type="match status" value="1"/>
</dbReference>
<keyword evidence="2 4" id="KW-0697">Rotamase</keyword>
<dbReference type="EMBL" id="KN818222">
    <property type="protein sequence ID" value="KIL71646.1"/>
    <property type="molecule type" value="Genomic_DNA"/>
</dbReference>
<evidence type="ECO:0000256" key="3">
    <source>
        <dbReference type="ARBA" id="ARBA00023235"/>
    </source>
</evidence>
<dbReference type="GO" id="GO:0005829">
    <property type="term" value="C:cytosol"/>
    <property type="evidence" value="ECO:0007669"/>
    <property type="project" value="TreeGrafter"/>
</dbReference>
<comment type="catalytic activity">
    <reaction evidence="1 5">
        <text>[protein]-peptidylproline (omega=180) = [protein]-peptidylproline (omega=0)</text>
        <dbReference type="Rhea" id="RHEA:16237"/>
        <dbReference type="Rhea" id="RHEA-COMP:10747"/>
        <dbReference type="Rhea" id="RHEA-COMP:10748"/>
        <dbReference type="ChEBI" id="CHEBI:83833"/>
        <dbReference type="ChEBI" id="CHEBI:83834"/>
        <dbReference type="EC" id="5.2.1.8"/>
    </reaction>
</comment>
<dbReference type="Pfam" id="PF00639">
    <property type="entry name" value="Rotamase"/>
    <property type="match status" value="1"/>
</dbReference>
<proteinExistence type="predicted"/>
<dbReference type="STRING" id="946122.A0A0C2XPV0"/>
<dbReference type="InterPro" id="IPR001202">
    <property type="entry name" value="WW_dom"/>
</dbReference>
<evidence type="ECO:0000256" key="4">
    <source>
        <dbReference type="PROSITE-ProRule" id="PRU00278"/>
    </source>
</evidence>
<dbReference type="InterPro" id="IPR046357">
    <property type="entry name" value="PPIase_dom_sf"/>
</dbReference>
<reference evidence="7 8" key="1">
    <citation type="submission" date="2014-04" db="EMBL/GenBank/DDBJ databases">
        <title>Evolutionary Origins and Diversification of the Mycorrhizal Mutualists.</title>
        <authorList>
            <consortium name="DOE Joint Genome Institute"/>
            <consortium name="Mycorrhizal Genomics Consortium"/>
            <person name="Kohler A."/>
            <person name="Kuo A."/>
            <person name="Nagy L.G."/>
            <person name="Floudas D."/>
            <person name="Copeland A."/>
            <person name="Barry K.W."/>
            <person name="Cichocki N."/>
            <person name="Veneault-Fourrey C."/>
            <person name="LaButti K."/>
            <person name="Lindquist E.A."/>
            <person name="Lipzen A."/>
            <person name="Lundell T."/>
            <person name="Morin E."/>
            <person name="Murat C."/>
            <person name="Riley R."/>
            <person name="Ohm R."/>
            <person name="Sun H."/>
            <person name="Tunlid A."/>
            <person name="Henrissat B."/>
            <person name="Grigoriev I.V."/>
            <person name="Hibbett D.S."/>
            <person name="Martin F."/>
        </authorList>
    </citation>
    <scope>NUCLEOTIDE SEQUENCE [LARGE SCALE GENOMIC DNA]</scope>
    <source>
        <strain evidence="7 8">Koide BX008</strain>
    </source>
</reference>
<dbReference type="AlphaFoldDB" id="A0A0C2XPV0"/>
<dbReference type="PROSITE" id="PS50198">
    <property type="entry name" value="PPIC_PPIASE_2"/>
    <property type="match status" value="1"/>
</dbReference>
<dbReference type="PANTHER" id="PTHR10657">
    <property type="entry name" value="PEPTIDYL-PROLYL CIS-TRANS ISOMERASE"/>
    <property type="match status" value="1"/>
</dbReference>
<dbReference type="Gene3D" id="2.20.70.10">
    <property type="match status" value="1"/>
</dbReference>
<evidence type="ECO:0000256" key="1">
    <source>
        <dbReference type="ARBA" id="ARBA00000971"/>
    </source>
</evidence>
<feature type="domain" description="PpiC" evidence="6">
    <location>
        <begin position="58"/>
        <end position="169"/>
    </location>
</feature>
<sequence>MFSHNFSFQNICRHAYFYNTETEVSTWETPSELSPEQIAQLPGAEYLSGSTDKSSSKKDQIRVRHLLVKHRDSRRPSSWKEENITRSKEEAVEILRGYQKEIGGSAEKLSELAEKHSDCSSHANGGDLGSFGRGQMQKAFEEAAFGLEVGKMSDIVSTDSGVHLILRTA</sequence>
<evidence type="ECO:0000259" key="6">
    <source>
        <dbReference type="PROSITE" id="PS50198"/>
    </source>
</evidence>
<dbReference type="InterPro" id="IPR051370">
    <property type="entry name" value="PPIase_Pin1"/>
</dbReference>
<dbReference type="GO" id="GO:0005634">
    <property type="term" value="C:nucleus"/>
    <property type="evidence" value="ECO:0007669"/>
    <property type="project" value="TreeGrafter"/>
</dbReference>
<keyword evidence="3 4" id="KW-0413">Isomerase</keyword>
<dbReference type="OrthoDB" id="2530521at2759"/>
<dbReference type="EC" id="5.2.1.8" evidence="5"/>
<dbReference type="PANTHER" id="PTHR10657:SF4">
    <property type="entry name" value="PEPTIDYL-PROLYL CIS-TRANS ISOMERASE-RELATED"/>
    <property type="match status" value="1"/>
</dbReference>